<evidence type="ECO:0000313" key="9">
    <source>
        <dbReference type="EMBL" id="TRY69135.1"/>
    </source>
</evidence>
<dbReference type="GO" id="GO:0005886">
    <property type="term" value="C:plasma membrane"/>
    <property type="evidence" value="ECO:0007669"/>
    <property type="project" value="UniProtKB-SubCell"/>
</dbReference>
<evidence type="ECO:0000256" key="1">
    <source>
        <dbReference type="ARBA" id="ARBA00004651"/>
    </source>
</evidence>
<name>A0A553NUM7_TIGCA</name>
<dbReference type="Pfam" id="PF03253">
    <property type="entry name" value="UT"/>
    <property type="match status" value="1"/>
</dbReference>
<comment type="similarity">
    <text evidence="2">Belongs to the urea transporter family.</text>
</comment>
<keyword evidence="10" id="KW-1185">Reference proteome</keyword>
<evidence type="ECO:0000256" key="6">
    <source>
        <dbReference type="ARBA" id="ARBA00023136"/>
    </source>
</evidence>
<dbReference type="EMBL" id="VCGU01000010">
    <property type="protein sequence ID" value="TRY69135.1"/>
    <property type="molecule type" value="Genomic_DNA"/>
</dbReference>
<dbReference type="Gene3D" id="1.10.3430.10">
    <property type="entry name" value="Ammonium transporter AmtB like domains"/>
    <property type="match status" value="1"/>
</dbReference>
<dbReference type="OMA" id="YFPEVKI"/>
<protein>
    <recommendedName>
        <fullName evidence="11">Urea transporter</fullName>
    </recommendedName>
</protein>
<accession>A0A553NUM7</accession>
<keyword evidence="5 8" id="KW-1133">Transmembrane helix</keyword>
<dbReference type="PANTHER" id="PTHR10464:SF4">
    <property type="entry name" value="UREA TRANSPORTER"/>
    <property type="match status" value="1"/>
</dbReference>
<keyword evidence="3" id="KW-1003">Cell membrane</keyword>
<reference evidence="9 10" key="1">
    <citation type="journal article" date="2018" name="Nat. Ecol. Evol.">
        <title>Genomic signatures of mitonuclear coevolution across populations of Tigriopus californicus.</title>
        <authorList>
            <person name="Barreto F.S."/>
            <person name="Watson E.T."/>
            <person name="Lima T.G."/>
            <person name="Willett C.S."/>
            <person name="Edmands S."/>
            <person name="Li W."/>
            <person name="Burton R.S."/>
        </authorList>
    </citation>
    <scope>NUCLEOTIDE SEQUENCE [LARGE SCALE GENOMIC DNA]</scope>
    <source>
        <strain evidence="9 10">San Diego</strain>
    </source>
</reference>
<evidence type="ECO:0000256" key="2">
    <source>
        <dbReference type="ARBA" id="ARBA00005914"/>
    </source>
</evidence>
<feature type="transmembrane region" description="Helical" evidence="8">
    <location>
        <begin position="366"/>
        <end position="388"/>
    </location>
</feature>
<keyword evidence="6 8" id="KW-0472">Membrane</keyword>
<feature type="transmembrane region" description="Helical" evidence="8">
    <location>
        <begin position="133"/>
        <end position="150"/>
    </location>
</feature>
<gene>
    <name evidence="9" type="ORF">TCAL_02513</name>
</gene>
<comment type="subcellular location">
    <subcellularLocation>
        <location evidence="1">Cell membrane</location>
        <topology evidence="1">Multi-pass membrane protein</topology>
    </subcellularLocation>
</comment>
<dbReference type="STRING" id="6832.A0A553NUM7"/>
<dbReference type="InterPro" id="IPR029020">
    <property type="entry name" value="Ammonium/urea_transptr"/>
</dbReference>
<comment type="catalytic activity">
    <reaction evidence="7">
        <text>urea(in) = urea(out)</text>
        <dbReference type="Rhea" id="RHEA:32799"/>
        <dbReference type="ChEBI" id="CHEBI:16199"/>
    </reaction>
</comment>
<feature type="transmembrane region" description="Helical" evidence="8">
    <location>
        <begin position="280"/>
        <end position="302"/>
    </location>
</feature>
<evidence type="ECO:0000256" key="7">
    <source>
        <dbReference type="ARBA" id="ARBA00033993"/>
    </source>
</evidence>
<evidence type="ECO:0000256" key="3">
    <source>
        <dbReference type="ARBA" id="ARBA00022475"/>
    </source>
</evidence>
<feature type="transmembrane region" description="Helical" evidence="8">
    <location>
        <begin position="337"/>
        <end position="354"/>
    </location>
</feature>
<feature type="transmembrane region" description="Helical" evidence="8">
    <location>
        <begin position="62"/>
        <end position="88"/>
    </location>
</feature>
<evidence type="ECO:0000256" key="4">
    <source>
        <dbReference type="ARBA" id="ARBA00022692"/>
    </source>
</evidence>
<dbReference type="Proteomes" id="UP000318571">
    <property type="component" value="Chromosome 1"/>
</dbReference>
<feature type="transmembrane region" description="Helical" evidence="8">
    <location>
        <begin position="100"/>
        <end position="121"/>
    </location>
</feature>
<dbReference type="GO" id="GO:0015204">
    <property type="term" value="F:urea transmembrane transporter activity"/>
    <property type="evidence" value="ECO:0007669"/>
    <property type="project" value="InterPro"/>
</dbReference>
<feature type="transmembrane region" description="Helical" evidence="8">
    <location>
        <begin position="314"/>
        <end position="331"/>
    </location>
</feature>
<proteinExistence type="inferred from homology"/>
<evidence type="ECO:0000256" key="8">
    <source>
        <dbReference type="SAM" id="Phobius"/>
    </source>
</evidence>
<sequence length="416" mass="45843">MSRVRRRTSQNPWNTFLGDCSVVDAYLMDKPILSLWFPLHYLNVFLRAVGQPTFVNNPFCGAIIFASLFIQDYIVGLGCLLGGSVATIGELILRLQPFDLLRNGVAAFNGVLVGTVISVLYPGFYQTYRTPEMWIFIVVGSLLSAFGNFLGRFNLPYLALPFNMIIVCSFLTIQPPLDVDALVGDENGSYLTMTGQDNLPVTTTMSPSDDFGHHLANGSSAFEAITNSSENRAQINQVDWMQARIRVGRGALVSMSQVYAVDHVSTSIVMNIATALASPLLFVMCSIGAIIGTFLAAVMFPIEVIEAEVYTGVWGYNALLTMAALSCVFFSFNHMSFLLGVMATLANVVVQCALKRNMTETNNIPVFTVPMTLVTLVFLLTTDVRGVLHRVVDPSYPEKQSYQWFRESRQIPQSIA</sequence>
<evidence type="ECO:0000313" key="10">
    <source>
        <dbReference type="Proteomes" id="UP000318571"/>
    </source>
</evidence>
<dbReference type="InterPro" id="IPR004937">
    <property type="entry name" value="Urea_transporter"/>
</dbReference>
<keyword evidence="4 8" id="KW-0812">Transmembrane</keyword>
<organism evidence="9 10">
    <name type="scientific">Tigriopus californicus</name>
    <name type="common">Marine copepod</name>
    <dbReference type="NCBI Taxonomy" id="6832"/>
    <lineage>
        <taxon>Eukaryota</taxon>
        <taxon>Metazoa</taxon>
        <taxon>Ecdysozoa</taxon>
        <taxon>Arthropoda</taxon>
        <taxon>Crustacea</taxon>
        <taxon>Multicrustacea</taxon>
        <taxon>Hexanauplia</taxon>
        <taxon>Copepoda</taxon>
        <taxon>Harpacticoida</taxon>
        <taxon>Harpacticidae</taxon>
        <taxon>Tigriopus</taxon>
    </lineage>
</organism>
<dbReference type="PANTHER" id="PTHR10464">
    <property type="entry name" value="UREA TRANSPORTER"/>
    <property type="match status" value="1"/>
</dbReference>
<evidence type="ECO:0000256" key="5">
    <source>
        <dbReference type="ARBA" id="ARBA00022989"/>
    </source>
</evidence>
<dbReference type="AlphaFoldDB" id="A0A553NUM7"/>
<evidence type="ECO:0008006" key="11">
    <source>
        <dbReference type="Google" id="ProtNLM"/>
    </source>
</evidence>
<comment type="caution">
    <text evidence="9">The sequence shown here is derived from an EMBL/GenBank/DDBJ whole genome shotgun (WGS) entry which is preliminary data.</text>
</comment>